<dbReference type="EMBL" id="CP163440">
    <property type="protein sequence ID" value="XDQ68132.1"/>
    <property type="molecule type" value="Genomic_DNA"/>
</dbReference>
<evidence type="ECO:0000313" key="1">
    <source>
        <dbReference type="EMBL" id="XDQ68132.1"/>
    </source>
</evidence>
<organism evidence="1">
    <name type="scientific">Streptomyces sp. R35</name>
    <dbReference type="NCBI Taxonomy" id="3238630"/>
    <lineage>
        <taxon>Bacteria</taxon>
        <taxon>Bacillati</taxon>
        <taxon>Actinomycetota</taxon>
        <taxon>Actinomycetes</taxon>
        <taxon>Kitasatosporales</taxon>
        <taxon>Streptomycetaceae</taxon>
        <taxon>Streptomyces</taxon>
    </lineage>
</organism>
<protein>
    <submittedName>
        <fullName evidence="1">Uncharacterized protein</fullName>
    </submittedName>
</protein>
<name>A0AB39SKA8_9ACTN</name>
<accession>A0AB39SKA8</accession>
<gene>
    <name evidence="1" type="ORF">AB5J50_48875</name>
</gene>
<sequence length="118" mass="12797">MAPKQSPCATWPANCTKDGTNRRVIVLGDFNDDWQVATTQIPYGPPGSLADIRDNLIARIAEAEREGRLGEVEGLRVSLAEAEEKIAQLDARQGCRSSKKFLGVPSFDQIGDRTGGEP</sequence>
<dbReference type="RefSeq" id="WP_369264963.1">
    <property type="nucleotide sequence ID" value="NZ_CP163440.1"/>
</dbReference>
<dbReference type="AlphaFoldDB" id="A0AB39SKA8"/>
<reference evidence="1" key="1">
    <citation type="submission" date="2024-07" db="EMBL/GenBank/DDBJ databases">
        <authorList>
            <person name="Yu S.T."/>
        </authorList>
    </citation>
    <scope>NUCLEOTIDE SEQUENCE</scope>
    <source>
        <strain evidence="1">R35</strain>
    </source>
</reference>
<proteinExistence type="predicted"/>